<dbReference type="GO" id="GO:0000271">
    <property type="term" value="P:polysaccharide biosynthetic process"/>
    <property type="evidence" value="ECO:0007669"/>
    <property type="project" value="TreeGrafter"/>
</dbReference>
<feature type="transmembrane region" description="Helical" evidence="1">
    <location>
        <begin position="12"/>
        <end position="32"/>
    </location>
</feature>
<proteinExistence type="predicted"/>
<protein>
    <submittedName>
        <fullName evidence="3">Acyltransferase</fullName>
    </submittedName>
</protein>
<feature type="transmembrane region" description="Helical" evidence="1">
    <location>
        <begin position="145"/>
        <end position="173"/>
    </location>
</feature>
<feature type="transmembrane region" description="Helical" evidence="1">
    <location>
        <begin position="247"/>
        <end position="264"/>
    </location>
</feature>
<dbReference type="Proteomes" id="UP000056968">
    <property type="component" value="Chromosome"/>
</dbReference>
<evidence type="ECO:0000313" key="4">
    <source>
        <dbReference type="Proteomes" id="UP000056968"/>
    </source>
</evidence>
<dbReference type="GO" id="GO:0016020">
    <property type="term" value="C:membrane"/>
    <property type="evidence" value="ECO:0007669"/>
    <property type="project" value="TreeGrafter"/>
</dbReference>
<dbReference type="OrthoDB" id="9796461at2"/>
<name>A0A0S3F1K8_9SPHN</name>
<dbReference type="EMBL" id="CP013264">
    <property type="protein sequence ID" value="ALR21530.1"/>
    <property type="molecule type" value="Genomic_DNA"/>
</dbReference>
<keyword evidence="1" id="KW-0472">Membrane</keyword>
<dbReference type="InterPro" id="IPR050879">
    <property type="entry name" value="Acyltransferase_3"/>
</dbReference>
<dbReference type="STRING" id="1332080.ATN00_15755"/>
<gene>
    <name evidence="3" type="ORF">ATN00_15755</name>
</gene>
<dbReference type="InterPro" id="IPR002656">
    <property type="entry name" value="Acyl_transf_3_dom"/>
</dbReference>
<organism evidence="3 4">
    <name type="scientific">Sphingobium baderi</name>
    <dbReference type="NCBI Taxonomy" id="1332080"/>
    <lineage>
        <taxon>Bacteria</taxon>
        <taxon>Pseudomonadati</taxon>
        <taxon>Pseudomonadota</taxon>
        <taxon>Alphaproteobacteria</taxon>
        <taxon>Sphingomonadales</taxon>
        <taxon>Sphingomonadaceae</taxon>
        <taxon>Sphingobium</taxon>
    </lineage>
</organism>
<dbReference type="GO" id="GO:0016747">
    <property type="term" value="F:acyltransferase activity, transferring groups other than amino-acyl groups"/>
    <property type="evidence" value="ECO:0007669"/>
    <property type="project" value="InterPro"/>
</dbReference>
<keyword evidence="1" id="KW-0812">Transmembrane</keyword>
<feature type="transmembrane region" description="Helical" evidence="1">
    <location>
        <begin position="193"/>
        <end position="213"/>
    </location>
</feature>
<dbReference type="KEGG" id="sbd:ATN00_15755"/>
<keyword evidence="3" id="KW-0012">Acyltransferase</keyword>
<feature type="transmembrane region" description="Helical" evidence="1">
    <location>
        <begin position="314"/>
        <end position="335"/>
    </location>
</feature>
<feature type="transmembrane region" description="Helical" evidence="1">
    <location>
        <begin position="271"/>
        <end position="289"/>
    </location>
</feature>
<evidence type="ECO:0000313" key="3">
    <source>
        <dbReference type="EMBL" id="ALR21530.1"/>
    </source>
</evidence>
<evidence type="ECO:0000259" key="2">
    <source>
        <dbReference type="Pfam" id="PF01757"/>
    </source>
</evidence>
<dbReference type="AlphaFoldDB" id="A0A0S3F1K8"/>
<dbReference type="PANTHER" id="PTHR23028">
    <property type="entry name" value="ACETYLTRANSFERASE"/>
    <property type="match status" value="1"/>
</dbReference>
<accession>A0A0S3F1K8</accession>
<keyword evidence="1" id="KW-1133">Transmembrane helix</keyword>
<dbReference type="RefSeq" id="WP_062066161.1">
    <property type="nucleotide sequence ID" value="NZ_CP013264.1"/>
</dbReference>
<keyword evidence="4" id="KW-1185">Reference proteome</keyword>
<feature type="domain" description="Acyltransferase 3" evidence="2">
    <location>
        <begin position="4"/>
        <end position="328"/>
    </location>
</feature>
<reference evidence="3 4" key="1">
    <citation type="submission" date="2015-11" db="EMBL/GenBank/DDBJ databases">
        <title>A Two-component Flavoprotein Monooxygenase System MeaXY Responsible for para-Hydroxylation of 2-Methyl-6-ethylaniline and 2,6-Diethylaniline in Sphingobium baderi DE-13.</title>
        <authorList>
            <person name="Cheng M."/>
            <person name="Meng Q."/>
            <person name="Yang Y."/>
            <person name="Chu C."/>
            <person name="Yan X."/>
            <person name="He J."/>
            <person name="Li S."/>
        </authorList>
    </citation>
    <scope>NUCLEOTIDE SEQUENCE [LARGE SCALE GENOMIC DNA]</scope>
    <source>
        <strain evidence="3 4">DE-13</strain>
    </source>
</reference>
<evidence type="ECO:0000256" key="1">
    <source>
        <dbReference type="SAM" id="Phobius"/>
    </source>
</evidence>
<dbReference type="Pfam" id="PF01757">
    <property type="entry name" value="Acyl_transf_3"/>
    <property type="match status" value="1"/>
</dbReference>
<keyword evidence="3" id="KW-0808">Transferase</keyword>
<sequence>MRVASLTGLRGLAAVAVLLYHIPQQAAFAGFAMPLFSRAYLAVDLFFILSGFVISVGYYEKVGRHWSLPAYGDFLVNRAARVWPLHLVVTVVCIARILINISGSQSIPLTPVNILSNLLMVQSWGWGTEPIAGNSWSVSTEVAAYLLYPLIAAVAFSRWVWVQGLAAVALLWLVSRSGLGASGPMDVLASDSVLTLLRCLGGFALGVIAYRCARMRWARAAFDRPGAFALVCAAIAVALSLPGKQDLLVVCLMPALVLCCYYDGAAARALLANRLSFHLGLISYSIYLWHPLVRDIGARALTVAQRHGVTGVDALFLIGTIAATWLLCWASYHLIEVRGHRAIKWLYDGRRARAKAIGAAAW</sequence>
<dbReference type="PANTHER" id="PTHR23028:SF131">
    <property type="entry name" value="BLR2367 PROTEIN"/>
    <property type="match status" value="1"/>
</dbReference>
<feature type="transmembrane region" description="Helical" evidence="1">
    <location>
        <begin position="39"/>
        <end position="59"/>
    </location>
</feature>
<feature type="transmembrane region" description="Helical" evidence="1">
    <location>
        <begin position="225"/>
        <end position="241"/>
    </location>
</feature>